<reference evidence="1 2" key="1">
    <citation type="submission" date="2017-05" db="EMBL/GenBank/DDBJ databases">
        <title>Complete and WGS of Bordetella genogroups.</title>
        <authorList>
            <person name="Spilker T."/>
            <person name="LiPuma J."/>
        </authorList>
    </citation>
    <scope>NUCLEOTIDE SEQUENCE [LARGE SCALE GENOMIC DNA]</scope>
    <source>
        <strain evidence="1 2">AU10456</strain>
    </source>
</reference>
<accession>A0A261TEA3</accession>
<keyword evidence="2" id="KW-1185">Reference proteome</keyword>
<dbReference type="EMBL" id="NEVP01000010">
    <property type="protein sequence ID" value="OZI47949.1"/>
    <property type="molecule type" value="Genomic_DNA"/>
</dbReference>
<proteinExistence type="predicted"/>
<protein>
    <submittedName>
        <fullName evidence="1">Uncharacterized protein</fullName>
    </submittedName>
</protein>
<evidence type="ECO:0000313" key="1">
    <source>
        <dbReference type="EMBL" id="OZI47949.1"/>
    </source>
</evidence>
<organism evidence="1 2">
    <name type="scientific">Bordetella genomosp. 5</name>
    <dbReference type="NCBI Taxonomy" id="1395608"/>
    <lineage>
        <taxon>Bacteria</taxon>
        <taxon>Pseudomonadati</taxon>
        <taxon>Pseudomonadota</taxon>
        <taxon>Betaproteobacteria</taxon>
        <taxon>Burkholderiales</taxon>
        <taxon>Alcaligenaceae</taxon>
        <taxon>Bordetella</taxon>
    </lineage>
</organism>
<name>A0A261TEA3_9BORD</name>
<sequence length="91" mass="9383">MENQEILIALAQAIQSVAAKQAVAEAVLQSLITAQPAEQREQFLASFQQATEGLMVGADGQALTGSTLAQVTLAINAYLETAGSPSLAPRG</sequence>
<dbReference type="AlphaFoldDB" id="A0A261TEA3"/>
<dbReference type="RefSeq" id="WP_094801770.1">
    <property type="nucleotide sequence ID" value="NZ_NEVN01000008.1"/>
</dbReference>
<comment type="caution">
    <text evidence="1">The sequence shown here is derived from an EMBL/GenBank/DDBJ whole genome shotgun (WGS) entry which is preliminary data.</text>
</comment>
<gene>
    <name evidence="1" type="ORF">CAL25_16285</name>
</gene>
<dbReference type="Proteomes" id="UP000216913">
    <property type="component" value="Unassembled WGS sequence"/>
</dbReference>
<evidence type="ECO:0000313" key="2">
    <source>
        <dbReference type="Proteomes" id="UP000216913"/>
    </source>
</evidence>
<dbReference type="OrthoDB" id="8640209at2"/>